<evidence type="ECO:0000256" key="13">
    <source>
        <dbReference type="ARBA" id="ARBA00023065"/>
    </source>
</evidence>
<dbReference type="InterPro" id="IPR018303">
    <property type="entry name" value="ATPase_P-typ_P_site"/>
</dbReference>
<evidence type="ECO:0000256" key="9">
    <source>
        <dbReference type="ARBA" id="ARBA00022840"/>
    </source>
</evidence>
<feature type="transmembrane region" description="Helical" evidence="15">
    <location>
        <begin position="455"/>
        <end position="478"/>
    </location>
</feature>
<keyword evidence="9 15" id="KW-0067">ATP-binding</keyword>
<keyword evidence="8 15" id="KW-0547">Nucleotide-binding</keyword>
<dbReference type="InterPro" id="IPR036163">
    <property type="entry name" value="HMA_dom_sf"/>
</dbReference>
<organism evidence="17 18">
    <name type="scientific">Stutzerimonas stutzeri</name>
    <name type="common">Pseudomonas stutzeri</name>
    <dbReference type="NCBI Taxonomy" id="316"/>
    <lineage>
        <taxon>Bacteria</taxon>
        <taxon>Pseudomonadati</taxon>
        <taxon>Pseudomonadota</taxon>
        <taxon>Gammaproteobacteria</taxon>
        <taxon>Pseudomonadales</taxon>
        <taxon>Pseudomonadaceae</taxon>
        <taxon>Stutzerimonas</taxon>
    </lineage>
</organism>
<dbReference type="GO" id="GO:0043682">
    <property type="term" value="F:P-type divalent copper transporter activity"/>
    <property type="evidence" value="ECO:0007669"/>
    <property type="project" value="TreeGrafter"/>
</dbReference>
<dbReference type="NCBIfam" id="TIGR01511">
    <property type="entry name" value="ATPase-IB1_Cu"/>
    <property type="match status" value="1"/>
</dbReference>
<dbReference type="SUPFAM" id="SSF55008">
    <property type="entry name" value="HMA, heavy metal-associated domain"/>
    <property type="match status" value="1"/>
</dbReference>
<keyword evidence="11" id="KW-1278">Translocase</keyword>
<feature type="transmembrane region" description="Helical" evidence="15">
    <location>
        <begin position="212"/>
        <end position="234"/>
    </location>
</feature>
<feature type="transmembrane region" description="Helical" evidence="15">
    <location>
        <begin position="427"/>
        <end position="449"/>
    </location>
</feature>
<proteinExistence type="inferred from homology"/>
<evidence type="ECO:0000256" key="6">
    <source>
        <dbReference type="ARBA" id="ARBA00022692"/>
    </source>
</evidence>
<feature type="transmembrane region" description="Helical" evidence="15">
    <location>
        <begin position="181"/>
        <end position="200"/>
    </location>
</feature>
<evidence type="ECO:0000256" key="8">
    <source>
        <dbReference type="ARBA" id="ARBA00022741"/>
    </source>
</evidence>
<keyword evidence="5" id="KW-0597">Phosphoprotein</keyword>
<feature type="transmembrane region" description="Helical" evidence="15">
    <location>
        <begin position="246"/>
        <end position="268"/>
    </location>
</feature>
<comment type="subcellular location">
    <subcellularLocation>
        <location evidence="1">Cell membrane</location>
        <topology evidence="1">Multi-pass membrane protein</topology>
    </subcellularLocation>
</comment>
<dbReference type="CDD" id="cd02079">
    <property type="entry name" value="P-type_ATPase_HM"/>
    <property type="match status" value="1"/>
</dbReference>
<evidence type="ECO:0000256" key="1">
    <source>
        <dbReference type="ARBA" id="ARBA00004651"/>
    </source>
</evidence>
<dbReference type="GO" id="GO:0055070">
    <property type="term" value="P:copper ion homeostasis"/>
    <property type="evidence" value="ECO:0007669"/>
    <property type="project" value="TreeGrafter"/>
</dbReference>
<dbReference type="Pfam" id="PF00702">
    <property type="entry name" value="Hydrolase"/>
    <property type="match status" value="1"/>
</dbReference>
<keyword evidence="13" id="KW-0406">Ion transport</keyword>
<evidence type="ECO:0000256" key="14">
    <source>
        <dbReference type="ARBA" id="ARBA00023136"/>
    </source>
</evidence>
<evidence type="ECO:0000256" key="7">
    <source>
        <dbReference type="ARBA" id="ARBA00022723"/>
    </source>
</evidence>
<evidence type="ECO:0000313" key="17">
    <source>
        <dbReference type="EMBL" id="TYP66093.1"/>
    </source>
</evidence>
<keyword evidence="14 15" id="KW-0472">Membrane</keyword>
<name>A0A5S5BK45_STUST</name>
<dbReference type="AlphaFoldDB" id="A0A5S5BK45"/>
<dbReference type="Pfam" id="PF00122">
    <property type="entry name" value="E1-E2_ATPase"/>
    <property type="match status" value="1"/>
</dbReference>
<dbReference type="Proteomes" id="UP000324282">
    <property type="component" value="Unassembled WGS sequence"/>
</dbReference>
<dbReference type="RefSeq" id="WP_148924063.1">
    <property type="nucleotide sequence ID" value="NZ_VNHQ01000011.1"/>
</dbReference>
<dbReference type="GO" id="GO:0005886">
    <property type="term" value="C:plasma membrane"/>
    <property type="evidence" value="ECO:0007669"/>
    <property type="project" value="UniProtKB-SubCell"/>
</dbReference>
<keyword evidence="10" id="KW-0460">Magnesium</keyword>
<dbReference type="CDD" id="cd00371">
    <property type="entry name" value="HMA"/>
    <property type="match status" value="1"/>
</dbReference>
<dbReference type="FunFam" id="2.70.150.10:FF:000002">
    <property type="entry name" value="Copper-transporting ATPase 1, putative"/>
    <property type="match status" value="1"/>
</dbReference>
<reference evidence="17 18" key="1">
    <citation type="submission" date="2019-07" db="EMBL/GenBank/DDBJ databases">
        <title>Deep subsurface shale carbon reservoir microbial communities from Ohio and West Virginia, USA.</title>
        <authorList>
            <person name="Wrighton K."/>
        </authorList>
    </citation>
    <scope>NUCLEOTIDE SEQUENCE [LARGE SCALE GENOMIC DNA]</scope>
    <source>
        <strain evidence="17 18">NP_8Ht</strain>
    </source>
</reference>
<evidence type="ECO:0000259" key="16">
    <source>
        <dbReference type="PROSITE" id="PS50846"/>
    </source>
</evidence>
<dbReference type="PROSITE" id="PS01229">
    <property type="entry name" value="COF_2"/>
    <property type="match status" value="1"/>
</dbReference>
<comment type="caution">
    <text evidence="17">The sequence shown here is derived from an EMBL/GenBank/DDBJ whole genome shotgun (WGS) entry which is preliminary data.</text>
</comment>
<dbReference type="InterPro" id="IPR023214">
    <property type="entry name" value="HAD_sf"/>
</dbReference>
<feature type="transmembrane region" description="Helical" evidence="15">
    <location>
        <begin position="754"/>
        <end position="770"/>
    </location>
</feature>
<dbReference type="EMBL" id="VNHQ01000011">
    <property type="protein sequence ID" value="TYP66093.1"/>
    <property type="molecule type" value="Genomic_DNA"/>
</dbReference>
<evidence type="ECO:0000256" key="4">
    <source>
        <dbReference type="ARBA" id="ARBA00022475"/>
    </source>
</evidence>
<dbReference type="OrthoDB" id="9814270at2"/>
<dbReference type="PANTHER" id="PTHR43520:SF5">
    <property type="entry name" value="CATION-TRANSPORTING P-TYPE ATPASE-RELATED"/>
    <property type="match status" value="1"/>
</dbReference>
<gene>
    <name evidence="17" type="ORF">A9A72_12186</name>
</gene>
<dbReference type="Gene3D" id="3.30.70.100">
    <property type="match status" value="1"/>
</dbReference>
<dbReference type="SUPFAM" id="SSF81665">
    <property type="entry name" value="Calcium ATPase, transmembrane domain M"/>
    <property type="match status" value="1"/>
</dbReference>
<dbReference type="Gene3D" id="3.40.50.1000">
    <property type="entry name" value="HAD superfamily/HAD-like"/>
    <property type="match status" value="1"/>
</dbReference>
<evidence type="ECO:0000256" key="5">
    <source>
        <dbReference type="ARBA" id="ARBA00022553"/>
    </source>
</evidence>
<dbReference type="NCBIfam" id="TIGR01494">
    <property type="entry name" value="ATPase_P-type"/>
    <property type="match status" value="2"/>
</dbReference>
<feature type="domain" description="HMA" evidence="16">
    <location>
        <begin position="93"/>
        <end position="159"/>
    </location>
</feature>
<dbReference type="InterPro" id="IPR021993">
    <property type="entry name" value="ATPase-cat-bd"/>
</dbReference>
<dbReference type="NCBIfam" id="TIGR01512">
    <property type="entry name" value="ATPase-IB2_Cd"/>
    <property type="match status" value="1"/>
</dbReference>
<dbReference type="InterPro" id="IPR008250">
    <property type="entry name" value="ATPase_P-typ_transduc_dom_A_sf"/>
</dbReference>
<dbReference type="SUPFAM" id="SSF81653">
    <property type="entry name" value="Calcium ATPase, transduction domain A"/>
    <property type="match status" value="1"/>
</dbReference>
<keyword evidence="7 15" id="KW-0479">Metal-binding</keyword>
<dbReference type="InterPro" id="IPR027256">
    <property type="entry name" value="P-typ_ATPase_IB"/>
</dbReference>
<keyword evidence="6 15" id="KW-0812">Transmembrane</keyword>
<dbReference type="GO" id="GO:0005524">
    <property type="term" value="F:ATP binding"/>
    <property type="evidence" value="ECO:0007669"/>
    <property type="project" value="UniProtKB-UniRule"/>
</dbReference>
<dbReference type="PANTHER" id="PTHR43520">
    <property type="entry name" value="ATP7, ISOFORM B"/>
    <property type="match status" value="1"/>
</dbReference>
<dbReference type="GO" id="GO:0016887">
    <property type="term" value="F:ATP hydrolysis activity"/>
    <property type="evidence" value="ECO:0007669"/>
    <property type="project" value="InterPro"/>
</dbReference>
<dbReference type="InterPro" id="IPR001757">
    <property type="entry name" value="P_typ_ATPase"/>
</dbReference>
<comment type="similarity">
    <text evidence="2 15">Belongs to the cation transport ATPase (P-type) (TC 3.A.3) family. Type IB subfamily.</text>
</comment>
<dbReference type="PROSITE" id="PS00154">
    <property type="entry name" value="ATPASE_E1_E2"/>
    <property type="match status" value="1"/>
</dbReference>
<feature type="transmembrane region" description="Helical" evidence="15">
    <location>
        <begin position="274"/>
        <end position="292"/>
    </location>
</feature>
<dbReference type="InterPro" id="IPR023299">
    <property type="entry name" value="ATPase_P-typ_cyto_dom_N"/>
</dbReference>
<evidence type="ECO:0000256" key="10">
    <source>
        <dbReference type="ARBA" id="ARBA00022842"/>
    </source>
</evidence>
<keyword evidence="3" id="KW-0813">Transport</keyword>
<evidence type="ECO:0000256" key="2">
    <source>
        <dbReference type="ARBA" id="ARBA00006024"/>
    </source>
</evidence>
<dbReference type="SUPFAM" id="SSF56784">
    <property type="entry name" value="HAD-like"/>
    <property type="match status" value="1"/>
</dbReference>
<evidence type="ECO:0000256" key="15">
    <source>
        <dbReference type="RuleBase" id="RU362081"/>
    </source>
</evidence>
<keyword evidence="12 15" id="KW-1133">Transmembrane helix</keyword>
<dbReference type="PRINTS" id="PR00119">
    <property type="entry name" value="CATATPASE"/>
</dbReference>
<dbReference type="Gene3D" id="2.70.150.10">
    <property type="entry name" value="Calcium-transporting ATPase, cytoplasmic transduction domain A"/>
    <property type="match status" value="1"/>
</dbReference>
<dbReference type="NCBIfam" id="TIGR01525">
    <property type="entry name" value="ATPase-IB_hvy"/>
    <property type="match status" value="1"/>
</dbReference>
<protein>
    <submittedName>
        <fullName evidence="17">Cu2+-exporting ATPase</fullName>
    </submittedName>
</protein>
<dbReference type="PROSITE" id="PS50846">
    <property type="entry name" value="HMA_2"/>
    <property type="match status" value="1"/>
</dbReference>
<dbReference type="Pfam" id="PF00403">
    <property type="entry name" value="HMA"/>
    <property type="match status" value="1"/>
</dbReference>
<dbReference type="InterPro" id="IPR036412">
    <property type="entry name" value="HAD-like_sf"/>
</dbReference>
<feature type="transmembrane region" description="Helical" evidence="15">
    <location>
        <begin position="776"/>
        <end position="794"/>
    </location>
</feature>
<evidence type="ECO:0000256" key="12">
    <source>
        <dbReference type="ARBA" id="ARBA00022989"/>
    </source>
</evidence>
<evidence type="ECO:0000256" key="3">
    <source>
        <dbReference type="ARBA" id="ARBA00022448"/>
    </source>
</evidence>
<sequence length="812" mass="87584">MASPVPCYHCGLPVPAGSAYHARVLNEQRALCCPGCQAVAEAIVQGGLESYYSHRSDASINPDTLPQALTEELELYDRKDVQEPFVRHEGELADASLMIEGISCAACGWLIEKHLRRLDAVSEASLNLSNHRLRVRWNDALLPLSELLAELRRVGYAAHPYQADQAAERLAQDNRRSMRQLGVAGLLWMQVMMATMATWPEFNIDLSPGMASILRWTALLLTTPIVFYCCTDFFKGAMRDLRTRHLTMDVSVSLAIGGAYVAGIWSTVTGQGELYFDAVGMFALFLLAGRFLERRARERTAAATAQLVNLLPASCLKLADDGQTARILLRELQLGDRVLIQPGALIPADGRILSGQSSVDESVLTGEYLPQARIVGDTVTAGTLNVEGALTIEVQALGDNTRLSAIVTLLERAQSDKPRLAELADRVSQWFLIIVLLTAAVVGIVWWQIDPQRAFWIVLALLVATCPCALSLATPTALTTATGTLHKLGLLLTRGHVLEGLNHIDTVIFDKTGTLTEGRLTLNEVRPLAELEAGACLELAAALENRSEHPIARAFGRAPQAADAVDSFPGLGLQGSVGQRTLRIGQPDFVAIGYAGAAPEIPGKEGQWLLLGDTQGPLAWLVLNDRLRDDAPALLQACRSRGWDTVLLSGDSSPMVGEIAQQLGISDAHGGMTPTDKLTHLQRLQADGRRVLMIGDGVNDAPVLAAADISVAMGSATDLAKTSADAVLLSNRLDSLVQAFSVARRSRRIIIENLTWASLYNGLILPFAAIGWVTPLWAALGMSASSLLVVLNALRLSRVPNQQRPDSLVRPA</sequence>
<accession>A0A5S5BK45</accession>
<dbReference type="GO" id="GO:0005507">
    <property type="term" value="F:copper ion binding"/>
    <property type="evidence" value="ECO:0007669"/>
    <property type="project" value="TreeGrafter"/>
</dbReference>
<dbReference type="Pfam" id="PF12156">
    <property type="entry name" value="ATPase-cat_bd"/>
    <property type="match status" value="1"/>
</dbReference>
<dbReference type="InterPro" id="IPR059000">
    <property type="entry name" value="ATPase_P-type_domA"/>
</dbReference>
<dbReference type="InterPro" id="IPR006121">
    <property type="entry name" value="HMA_dom"/>
</dbReference>
<evidence type="ECO:0000256" key="11">
    <source>
        <dbReference type="ARBA" id="ARBA00022967"/>
    </source>
</evidence>
<dbReference type="InterPro" id="IPR023298">
    <property type="entry name" value="ATPase_P-typ_TM_dom_sf"/>
</dbReference>
<dbReference type="Gene3D" id="3.40.1110.10">
    <property type="entry name" value="Calcium-transporting ATPase, cytoplasmic domain N"/>
    <property type="match status" value="1"/>
</dbReference>
<evidence type="ECO:0000313" key="18">
    <source>
        <dbReference type="Proteomes" id="UP000324282"/>
    </source>
</evidence>
<keyword evidence="4 15" id="KW-1003">Cell membrane</keyword>